<dbReference type="EC" id="3.1.1.-" evidence="8"/>
<dbReference type="GO" id="GO:0046872">
    <property type="term" value="F:metal ion binding"/>
    <property type="evidence" value="ECO:0007669"/>
    <property type="project" value="UniProtKB-KW"/>
</dbReference>
<dbReference type="PANTHER" id="PTHR33938:SF16">
    <property type="entry name" value="CARBOXYLIC ESTER HYDROLASE"/>
    <property type="match status" value="1"/>
</dbReference>
<evidence type="ECO:0000256" key="6">
    <source>
        <dbReference type="ARBA" id="ARBA00022837"/>
    </source>
</evidence>
<reference evidence="10" key="1">
    <citation type="journal article" date="2016" name="Genome Announc.">
        <title>Draft genome sequence of Aspergillus niger strain An76.</title>
        <authorList>
            <person name="Gong W."/>
            <person name="Cheng Z."/>
            <person name="Zhang H."/>
            <person name="Liu L."/>
            <person name="Gao P."/>
            <person name="Wang L."/>
        </authorList>
    </citation>
    <scope>NUCLEOTIDE SEQUENCE [LARGE SCALE GENOMIC DNA]</scope>
    <source>
        <strain evidence="10">An76</strain>
    </source>
</reference>
<comment type="caution">
    <text evidence="9">The sequence shown here is derived from an EMBL/GenBank/DDBJ whole genome shotgun (WGS) entry which is preliminary data.</text>
</comment>
<keyword evidence="7" id="KW-1015">Disulfide bond</keyword>
<dbReference type="SUPFAM" id="SSF53474">
    <property type="entry name" value="alpha/beta-Hydrolases"/>
    <property type="match status" value="1"/>
</dbReference>
<feature type="chain" id="PRO_5006988838" description="Carboxylic ester hydrolase" evidence="8">
    <location>
        <begin position="21"/>
        <end position="569"/>
    </location>
</feature>
<dbReference type="InterPro" id="IPR011118">
    <property type="entry name" value="Tannase/feruloyl_esterase"/>
</dbReference>
<evidence type="ECO:0000256" key="3">
    <source>
        <dbReference type="ARBA" id="ARBA00022723"/>
    </source>
</evidence>
<comment type="similarity">
    <text evidence="1 8">Belongs to the tannase family.</text>
</comment>
<dbReference type="Pfam" id="PF07519">
    <property type="entry name" value="Tannase"/>
    <property type="match status" value="1"/>
</dbReference>
<gene>
    <name evidence="9" type="ORF">ABL_03704</name>
</gene>
<dbReference type="VEuPathDB" id="FungiDB:ASPNIDRAFT2_1185597"/>
<keyword evidence="2" id="KW-0719">Serine esterase</keyword>
<evidence type="ECO:0000256" key="2">
    <source>
        <dbReference type="ARBA" id="ARBA00022487"/>
    </source>
</evidence>
<keyword evidence="6" id="KW-0106">Calcium</keyword>
<accession>A0A100IG30</accession>
<evidence type="ECO:0000313" key="10">
    <source>
        <dbReference type="Proteomes" id="UP000068243"/>
    </source>
</evidence>
<dbReference type="PANTHER" id="PTHR33938">
    <property type="entry name" value="FERULOYL ESTERASE B-RELATED"/>
    <property type="match status" value="1"/>
</dbReference>
<protein>
    <recommendedName>
        <fullName evidence="8">Carboxylic ester hydrolase</fullName>
        <ecNumber evidence="8">3.1.1.-</ecNumber>
    </recommendedName>
</protein>
<dbReference type="VEuPathDB" id="FungiDB:M747DRAFT_370337"/>
<name>A0A100IG30_ASPNG</name>
<evidence type="ECO:0000256" key="4">
    <source>
        <dbReference type="ARBA" id="ARBA00022729"/>
    </source>
</evidence>
<evidence type="ECO:0000256" key="8">
    <source>
        <dbReference type="RuleBase" id="RU361238"/>
    </source>
</evidence>
<keyword evidence="5 8" id="KW-0378">Hydrolase</keyword>
<keyword evidence="4 8" id="KW-0732">Signal</keyword>
<organism evidence="9 10">
    <name type="scientific">Aspergillus niger</name>
    <dbReference type="NCBI Taxonomy" id="5061"/>
    <lineage>
        <taxon>Eukaryota</taxon>
        <taxon>Fungi</taxon>
        <taxon>Dikarya</taxon>
        <taxon>Ascomycota</taxon>
        <taxon>Pezizomycotina</taxon>
        <taxon>Eurotiomycetes</taxon>
        <taxon>Eurotiomycetidae</taxon>
        <taxon>Eurotiales</taxon>
        <taxon>Aspergillaceae</taxon>
        <taxon>Aspergillus</taxon>
        <taxon>Aspergillus subgen. Circumdati</taxon>
    </lineage>
</organism>
<dbReference type="AlphaFoldDB" id="A0A100IG30"/>
<dbReference type="EMBL" id="BCMY01000005">
    <property type="protein sequence ID" value="GAQ40590.1"/>
    <property type="molecule type" value="Genomic_DNA"/>
</dbReference>
<dbReference type="OrthoDB" id="3039123at2759"/>
<dbReference type="VEuPathDB" id="FungiDB:ATCC64974_64840"/>
<proteinExistence type="inferred from homology"/>
<dbReference type="InterPro" id="IPR029058">
    <property type="entry name" value="AB_hydrolase_fold"/>
</dbReference>
<keyword evidence="3" id="KW-0479">Metal-binding</keyword>
<dbReference type="GO" id="GO:0030600">
    <property type="term" value="F:feruloyl esterase activity"/>
    <property type="evidence" value="ECO:0007669"/>
    <property type="project" value="UniProtKB-ARBA"/>
</dbReference>
<dbReference type="Proteomes" id="UP000068243">
    <property type="component" value="Unassembled WGS sequence"/>
</dbReference>
<evidence type="ECO:0000313" key="9">
    <source>
        <dbReference type="EMBL" id="GAQ40590.1"/>
    </source>
</evidence>
<sequence>MSRLINLVAIPATLAALAQATSLDDVCTTAYSRSVLPDHPVSGVTLNSASVHANPVYNYTSTGTAFFASTTFDYCNVTMTYSHDGLDDEVNLHFWLPTPDNFANRWLSTGGFAYAINQGTENLPEGIMYGAAAGITDGGFGGFDAEISDVFLKANGTINRDALYMFGYQAHYEMSAIGKAFTRNFFNVTSKLYAYYQGCSEGGREGWSQVQRFADEWDGAVIGAPAIRYGQQQANHLFPPVAEKTLGYYPPTCELDKIHNMTITACDALDGKEDGVVARTDLCKLHFNINSTIGASYYCESDGSTPAQNGSVTAKGAALVSTLLEGLHTLDGRRAYIWYQPSADLSEAEATYNSETGEWEADINTLWSEWVTEFLGLSEVDTLTSPDNVTYDDLYAWMKLGWQRYEDVLQTTWPDLSPFRDAGGKIIHVHGESDPSIPAGSSVHYHESVRQLMYPDLSFNSSSNALNDWNRLYLVPGGAHCSYSDEQPNGGWPLTTLLTLIDWVENGVKPDRLNNTVQTGSNAGEQGQLCVWPTRPYYRNNGTELTCVFDQESYETWVYDFDAYDAPLY</sequence>
<feature type="signal peptide" evidence="8">
    <location>
        <begin position="1"/>
        <end position="20"/>
    </location>
</feature>
<evidence type="ECO:0000256" key="1">
    <source>
        <dbReference type="ARBA" id="ARBA00006249"/>
    </source>
</evidence>
<evidence type="ECO:0000256" key="5">
    <source>
        <dbReference type="ARBA" id="ARBA00022801"/>
    </source>
</evidence>
<dbReference type="VEuPathDB" id="FungiDB:An17g00830"/>
<evidence type="ECO:0000256" key="7">
    <source>
        <dbReference type="ARBA" id="ARBA00023157"/>
    </source>
</evidence>